<dbReference type="PANTHER" id="PTHR48055">
    <property type="entry name" value="LEUCINE-RICH REPEAT RECEPTOR PROTEIN KINASE EMS1"/>
    <property type="match status" value="1"/>
</dbReference>
<dbReference type="PANTHER" id="PTHR48055:SF57">
    <property type="entry name" value="PROTEIN KINASE DOMAIN-CONTAINING PROTEIN"/>
    <property type="match status" value="1"/>
</dbReference>
<protein>
    <recommendedName>
        <fullName evidence="1">Serine-threonine/tyrosine-protein kinase catalytic domain-containing protein</fullName>
    </recommendedName>
</protein>
<dbReference type="InterPro" id="IPR001245">
    <property type="entry name" value="Ser-Thr/Tyr_kinase_cat_dom"/>
</dbReference>
<dbReference type="EMBL" id="JAVXUP010001028">
    <property type="protein sequence ID" value="KAK3017044.1"/>
    <property type="molecule type" value="Genomic_DNA"/>
</dbReference>
<gene>
    <name evidence="2" type="ORF">RJ639_006256</name>
</gene>
<comment type="caution">
    <text evidence="2">The sequence shown here is derived from an EMBL/GenBank/DDBJ whole genome shotgun (WGS) entry which is preliminary data.</text>
</comment>
<dbReference type="InterPro" id="IPR011009">
    <property type="entry name" value="Kinase-like_dom_sf"/>
</dbReference>
<dbReference type="Proteomes" id="UP001188597">
    <property type="component" value="Unassembled WGS sequence"/>
</dbReference>
<feature type="domain" description="Serine-threonine/tyrosine-protein kinase catalytic" evidence="1">
    <location>
        <begin position="44"/>
        <end position="141"/>
    </location>
</feature>
<dbReference type="AlphaFoldDB" id="A0AA88W0R4"/>
<evidence type="ECO:0000259" key="1">
    <source>
        <dbReference type="Pfam" id="PF07714"/>
    </source>
</evidence>
<keyword evidence="3" id="KW-1185">Reference proteome</keyword>
<proteinExistence type="predicted"/>
<name>A0AA88W0R4_9ASTE</name>
<accession>A0AA88W0R4</accession>
<dbReference type="GO" id="GO:0016020">
    <property type="term" value="C:membrane"/>
    <property type="evidence" value="ECO:0007669"/>
    <property type="project" value="TreeGrafter"/>
</dbReference>
<dbReference type="GO" id="GO:0004672">
    <property type="term" value="F:protein kinase activity"/>
    <property type="evidence" value="ECO:0007669"/>
    <property type="project" value="InterPro"/>
</dbReference>
<reference evidence="2" key="1">
    <citation type="submission" date="2022-12" db="EMBL/GenBank/DDBJ databases">
        <title>Draft genome assemblies for two species of Escallonia (Escalloniales).</title>
        <authorList>
            <person name="Chanderbali A."/>
            <person name="Dervinis C."/>
            <person name="Anghel I."/>
            <person name="Soltis D."/>
            <person name="Soltis P."/>
            <person name="Zapata F."/>
        </authorList>
    </citation>
    <scope>NUCLEOTIDE SEQUENCE</scope>
    <source>
        <strain evidence="2">UCBG64.0493</strain>
        <tissue evidence="2">Leaf</tissue>
    </source>
</reference>
<dbReference type="Gene3D" id="1.10.510.10">
    <property type="entry name" value="Transferase(Phosphotransferase) domain 1"/>
    <property type="match status" value="1"/>
</dbReference>
<organism evidence="2 3">
    <name type="scientific">Escallonia herrerae</name>
    <dbReference type="NCBI Taxonomy" id="1293975"/>
    <lineage>
        <taxon>Eukaryota</taxon>
        <taxon>Viridiplantae</taxon>
        <taxon>Streptophyta</taxon>
        <taxon>Embryophyta</taxon>
        <taxon>Tracheophyta</taxon>
        <taxon>Spermatophyta</taxon>
        <taxon>Magnoliopsida</taxon>
        <taxon>eudicotyledons</taxon>
        <taxon>Gunneridae</taxon>
        <taxon>Pentapetalae</taxon>
        <taxon>asterids</taxon>
        <taxon>campanulids</taxon>
        <taxon>Escalloniales</taxon>
        <taxon>Escalloniaceae</taxon>
        <taxon>Escallonia</taxon>
    </lineage>
</organism>
<dbReference type="SUPFAM" id="SSF56112">
    <property type="entry name" value="Protein kinase-like (PK-like)"/>
    <property type="match status" value="1"/>
</dbReference>
<evidence type="ECO:0000313" key="2">
    <source>
        <dbReference type="EMBL" id="KAK3017044.1"/>
    </source>
</evidence>
<dbReference type="InterPro" id="IPR051564">
    <property type="entry name" value="LRR_receptor-like_kinase"/>
</dbReference>
<evidence type="ECO:0000313" key="3">
    <source>
        <dbReference type="Proteomes" id="UP001188597"/>
    </source>
</evidence>
<sequence length="162" mass="18191">MLQVSFIGMNALSGKIPSSISNCSKLAKIDFSNNLLTEYGLAGIVSTMGDAYSYGILLMEVFTRKKPTHEQFTEGMTLTHWVSKSFPGGVLDIVDINLLKKEKEDLNLKEQCFSSIMKLALECTRQTSEERIDMENVVSRLHKLKAKIHEDARYAETKALLL</sequence>
<dbReference type="Pfam" id="PF07714">
    <property type="entry name" value="PK_Tyr_Ser-Thr"/>
    <property type="match status" value="1"/>
</dbReference>